<dbReference type="Proteomes" id="UP000078113">
    <property type="component" value="Unassembled WGS sequence"/>
</dbReference>
<evidence type="ECO:0000259" key="11">
    <source>
        <dbReference type="Pfam" id="PF23576"/>
    </source>
</evidence>
<dbReference type="Pfam" id="PF13086">
    <property type="entry name" value="AAA_11"/>
    <property type="match status" value="1"/>
</dbReference>
<dbReference type="GO" id="GO:0005694">
    <property type="term" value="C:chromosome"/>
    <property type="evidence" value="ECO:0007669"/>
    <property type="project" value="UniProtKB-ARBA"/>
</dbReference>
<dbReference type="Pfam" id="PF12726">
    <property type="entry name" value="SEN1_N"/>
    <property type="match status" value="1"/>
</dbReference>
<dbReference type="PANTHER" id="PTHR10887">
    <property type="entry name" value="DNA2/NAM7 HELICASE FAMILY"/>
    <property type="match status" value="1"/>
</dbReference>
<keyword evidence="6" id="KW-0175">Coiled coil</keyword>
<gene>
    <name evidence="12" type="ORF">A4X09_0g454</name>
</gene>
<evidence type="ECO:0000256" key="3">
    <source>
        <dbReference type="ARBA" id="ARBA00022801"/>
    </source>
</evidence>
<dbReference type="EMBL" id="LWDG02000008">
    <property type="protein sequence ID" value="KAE8271869.1"/>
    <property type="molecule type" value="Genomic_DNA"/>
</dbReference>
<feature type="compositionally biased region" description="Low complexity" evidence="7">
    <location>
        <begin position="2147"/>
        <end position="2158"/>
    </location>
</feature>
<evidence type="ECO:0000256" key="2">
    <source>
        <dbReference type="ARBA" id="ARBA00022741"/>
    </source>
</evidence>
<dbReference type="Pfam" id="PF13087">
    <property type="entry name" value="AAA_12"/>
    <property type="match status" value="1"/>
</dbReference>
<keyword evidence="13" id="KW-1185">Reference proteome</keyword>
<dbReference type="InterPro" id="IPR024481">
    <property type="entry name" value="Helicase_Sen1_N"/>
</dbReference>
<feature type="domain" description="DNA2/NAM7 helicase helicase" evidence="9">
    <location>
        <begin position="1476"/>
        <end position="1742"/>
    </location>
</feature>
<accession>A0A8X7NG26</accession>
<dbReference type="GO" id="GO:0016787">
    <property type="term" value="F:hydrolase activity"/>
    <property type="evidence" value="ECO:0007669"/>
    <property type="project" value="UniProtKB-KW"/>
</dbReference>
<feature type="domain" description="DNA2/NAM7 helicase-like C-terminal" evidence="10">
    <location>
        <begin position="1750"/>
        <end position="1947"/>
    </location>
</feature>
<dbReference type="GO" id="GO:0016604">
    <property type="term" value="C:nuclear body"/>
    <property type="evidence" value="ECO:0007669"/>
    <property type="project" value="TreeGrafter"/>
</dbReference>
<feature type="domain" description="Helicase SEN1 beta-barrel" evidence="11">
    <location>
        <begin position="1335"/>
        <end position="1426"/>
    </location>
</feature>
<dbReference type="InterPro" id="IPR041679">
    <property type="entry name" value="DNA2/NAM7-like_C"/>
</dbReference>
<feature type="compositionally biased region" description="Basic and acidic residues" evidence="7">
    <location>
        <begin position="2072"/>
        <end position="2085"/>
    </location>
</feature>
<feature type="domain" description="Helicase Sen1 N-terminal" evidence="8">
    <location>
        <begin position="115"/>
        <end position="932"/>
    </location>
</feature>
<dbReference type="GO" id="GO:0006369">
    <property type="term" value="P:termination of RNA polymerase II transcription"/>
    <property type="evidence" value="ECO:0007669"/>
    <property type="project" value="TreeGrafter"/>
</dbReference>
<dbReference type="FunFam" id="3.40.50.300:FF:000326">
    <property type="entry name" value="P-loop containing nucleoside triphosphate hydrolase"/>
    <property type="match status" value="1"/>
</dbReference>
<sequence length="2299" mass="251460">MASSGAGGSSSSTPSTNAASTSNSTQTTPNAAAHAEIEQLVGRARKAQRSNEPFSRLLVLVPNLVKNDPEALKHIYCSKATWAPPGRQLQAAMVRCYAFTEKPELTKWLQTQANSYFGCEDCLDCYMSARQIANEQFLNELPPDRVLQFQDHIDSWNHAWIQKLLTSRGITSGKDLHQLSSAEMYAFLNFAVVRYIAHVPTSGGVNPSQSQQDPRSATQKPLYAILQSVSEKNLLHNAKRFSPAHLLLLAGSDSVLREWADLHVDSSVPSFVGSDTLANPIFTSAIRALQAKLASDTLLASERTLIWKAVSNALESEEVAPLATQLSGLVMEHLQDDGTHLPLILKSFRLVLHHAGSKLFGAQEDLAVFATTMLGRITDSSALFRSAASESATEEINRGDLFGWMDEFLAAILDNYQRPDGEVTFRDCLKNIAHWCFERCKGSDVLPPATALIMDEGLKSLLALVHGTYEYYPRNLTISVRKLDSELVSGRQNPPDGKEDAIDEVLDMHMVRFRKVIRDVLAFHAKSLVGAACDDPKSKGKSSETATVSEVKITAQQLLTSVFEVDASSVAETMHRLSEHNTFYKNQLAKTKPADMEAVFKRAEKTLPEPLAVCHELWRAGYDAMEGSESMAVIMMDASVPLSVFAPVVFEYLLKTHSLPAPVADKSDANRSSSANAAFQRYLRQLRSVIVSYDQRMRETRGELATVMERIGFTGDEELLRRICSEHADVVIALALSAQPSLRNTALTFARQAFEEYGSREECLRALLKANPGAAITGLNQYLETFQRAAAKLVEASKAAAWMVRSFADIMTILCGPDGVLRSGSSFSVKDQPELEAQLSEPLAELWKLMCRSVEAIYDRTPHWSKVLARTELLAWFRDVNLFATEMLDNLEVVQAAVNGETEETEEPAVDLVAEFARPVVAAFQWMRLNELDTLLSSFQFVQRGLERIMEPGAIRSGKDAIASTLKTKLDGLQGKAKDGKVKCLLSKEQLGFLRLLIFGEEEAARQEQDLLDSDDEVEFVDMKGKGGEFSMIGDRVRRPYASGSTAPSVPERQSRPYNMNPDAKHAKTTMRQSSIFDAMARASAKESSGPRKPQAGVSSSSASSSRNAYQSAGASATKRADRHSGSTKQSSISKMKAAHKAGMSRTTAARQGVPVAPAARSSVTGALNRDGPRASTPTRSTAKPPAADEEDSSPEKPKHSGLHALHETAEEVRRRQQFAVENMKRKRAQDKGARIRVDPNRAAEAARRDEDARKLKLQAEPNFTQLHEVILSWSSAVSADMPPNFDASTLRQMPQKFGSAKEYLDAFEPFFILDTWADFCRAKEELHLNGNPRLPVTVGSRSAINRFTEIVVHLHAPDPKLVRFTDTDVMFLCAETGPAAVLAKVQNVRREGLNYSMTLRLNLRQDPQKIGAELLNGSRWHLQRVFSLSTTHRAYAALLKVQHFKLRDAVLSAEPEKGGGLSKWDVEKLTRRIDVNVPQAQAIIHALNSTGFSLIQGPPGTGKTKTICGLIQQSFNGGSTKAKRPKIFICAPSNAAIDEVARRAKMLELPNGGKLAIVRVGRTEKISSAVADITLDVMVDMRMAATDDRITTKDASQLHATVQQLKNEINELRDKIKLLDGYEASKEEVQNLVRKRKEKEAMRQTTLQQLDEVKDKQKDTKRQQDADRIKFRRQILDGADVICSTLSGAGQDSFGNMEFETVIIDEAAQAVELETLIPLRFDCQRCILVGDQNQLPPTVLSGVAKKYGYAKSLFVRMFENAPERVHLLSIQYRMHPQISSLPSATFYQSRLTDGPNMAAKTAQPWHDDPLLGPFKFFSCSGREVTGRAHSLRNREEVDIALAIYGRLRRLWGADLDYRVGVISPYKDQVNALRSGFEYRYDRDISNRVDFNTVDGFQGQEKDIIIFSCVRSGDLGASGQVGFLRDPRRANVALTRAKSNLFIIGNAPYLRNDPVWGFIIWHAEARELLHHVEVKNFETPVGATRLPPPPMMGQGRPAQKGALDNALWSAGMLARHPHGSVHRQRSSAAPYKSNYRAATVEDEKEVEEGEVVEDEIVDPYWAAGDAAAAAALKRDTGAADERQSTDGDSLWGDDSDKDEPMTEPQQAVDPKTSASSNGAAGRGDAGAQGSKGPSATKQSRPPPPSKSAPASTSTAGTKRPAPVPFDPFGTASIRPQKVAKKGPGGSSVANGTPQHPLPAKPTGSNNQRGGGRPPAALKVHVVPKGGSLPTRPGGASGAAGKIPPLGPDGKAMPGSRVSPPIKPGQERPGAAGAPTPGVDVNAAVPSANALSALFVKKRK</sequence>
<dbReference type="CDD" id="cd18042">
    <property type="entry name" value="DEXXQc_SETX"/>
    <property type="match status" value="1"/>
</dbReference>
<protein>
    <submittedName>
        <fullName evidence="12">Uncharacterized protein</fullName>
    </submittedName>
</protein>
<feature type="region of interest" description="Disordered" evidence="7">
    <location>
        <begin position="2072"/>
        <end position="2277"/>
    </location>
</feature>
<keyword evidence="2" id="KW-0547">Nucleotide-binding</keyword>
<dbReference type="InterPro" id="IPR041677">
    <property type="entry name" value="DNA2/NAM7_AAA_11"/>
</dbReference>
<dbReference type="Gene3D" id="3.40.50.300">
    <property type="entry name" value="P-loop containing nucleotide triphosphate hydrolases"/>
    <property type="match status" value="2"/>
</dbReference>
<dbReference type="GO" id="GO:0005524">
    <property type="term" value="F:ATP binding"/>
    <property type="evidence" value="ECO:0007669"/>
    <property type="project" value="UniProtKB-KW"/>
</dbReference>
<keyword evidence="3" id="KW-0378">Hydrolase</keyword>
<dbReference type="PANTHER" id="PTHR10887:SF495">
    <property type="entry name" value="HELICASE SENATAXIN ISOFORM X1-RELATED"/>
    <property type="match status" value="1"/>
</dbReference>
<feature type="compositionally biased region" description="Low complexity" evidence="7">
    <location>
        <begin position="9"/>
        <end position="33"/>
    </location>
</feature>
<evidence type="ECO:0000256" key="7">
    <source>
        <dbReference type="SAM" id="MobiDB-lite"/>
    </source>
</evidence>
<feature type="compositionally biased region" description="Basic and acidic residues" evidence="7">
    <location>
        <begin position="1194"/>
        <end position="1209"/>
    </location>
</feature>
<dbReference type="InterPro" id="IPR045055">
    <property type="entry name" value="DNA2/NAM7-like"/>
</dbReference>
<evidence type="ECO:0000313" key="13">
    <source>
        <dbReference type="Proteomes" id="UP000078113"/>
    </source>
</evidence>
<proteinExistence type="inferred from homology"/>
<evidence type="ECO:0000256" key="6">
    <source>
        <dbReference type="SAM" id="Coils"/>
    </source>
</evidence>
<dbReference type="InterPro" id="IPR027417">
    <property type="entry name" value="P-loop_NTPase"/>
</dbReference>
<dbReference type="GO" id="GO:0001147">
    <property type="term" value="F:transcription termination site sequence-specific DNA binding"/>
    <property type="evidence" value="ECO:0007669"/>
    <property type="project" value="TreeGrafter"/>
</dbReference>
<dbReference type="Pfam" id="PF23576">
    <property type="entry name" value="SEN1_barrel"/>
    <property type="match status" value="1"/>
</dbReference>
<reference evidence="12" key="2">
    <citation type="journal article" date="2019" name="IMA Fungus">
        <title>Genome sequencing and comparison of five Tilletia species to identify candidate genes for the detection of regulated species infecting wheat.</title>
        <authorList>
            <person name="Nguyen H.D.T."/>
            <person name="Sultana T."/>
            <person name="Kesanakurti P."/>
            <person name="Hambleton S."/>
        </authorList>
    </citation>
    <scope>NUCLEOTIDE SEQUENCE</scope>
    <source>
        <strain evidence="12">DAOMC 236422</strain>
    </source>
</reference>
<keyword evidence="4" id="KW-0347">Helicase</keyword>
<organism evidence="12 13">
    <name type="scientific">Tilletia walkeri</name>
    <dbReference type="NCBI Taxonomy" id="117179"/>
    <lineage>
        <taxon>Eukaryota</taxon>
        <taxon>Fungi</taxon>
        <taxon>Dikarya</taxon>
        <taxon>Basidiomycota</taxon>
        <taxon>Ustilaginomycotina</taxon>
        <taxon>Exobasidiomycetes</taxon>
        <taxon>Tilletiales</taxon>
        <taxon>Tilletiaceae</taxon>
        <taxon>Tilletia</taxon>
    </lineage>
</organism>
<feature type="region of interest" description="Disordered" evidence="7">
    <location>
        <begin position="1"/>
        <end position="33"/>
    </location>
</feature>
<evidence type="ECO:0000259" key="8">
    <source>
        <dbReference type="Pfam" id="PF12726"/>
    </source>
</evidence>
<evidence type="ECO:0000259" key="10">
    <source>
        <dbReference type="Pfam" id="PF13087"/>
    </source>
</evidence>
<reference evidence="12" key="1">
    <citation type="submission" date="2016-04" db="EMBL/GenBank/DDBJ databases">
        <authorList>
            <person name="Nguyen H.D."/>
            <person name="Samba Siva P."/>
            <person name="Cullis J."/>
            <person name="Levesque C.A."/>
            <person name="Hambleton S."/>
        </authorList>
    </citation>
    <scope>NUCLEOTIDE SEQUENCE</scope>
    <source>
        <strain evidence="12">DAOMC 236422</strain>
    </source>
</reference>
<dbReference type="InterPro" id="IPR056474">
    <property type="entry name" value="SEN1_barrel"/>
</dbReference>
<feature type="compositionally biased region" description="Basic residues" evidence="7">
    <location>
        <begin position="2016"/>
        <end position="2025"/>
    </location>
</feature>
<evidence type="ECO:0000256" key="5">
    <source>
        <dbReference type="ARBA" id="ARBA00022840"/>
    </source>
</evidence>
<feature type="region of interest" description="Disordered" evidence="7">
    <location>
        <begin position="2016"/>
        <end position="2052"/>
    </location>
</feature>
<evidence type="ECO:0000313" key="12">
    <source>
        <dbReference type="EMBL" id="KAE8271869.1"/>
    </source>
</evidence>
<comment type="similarity">
    <text evidence="1">Belongs to the DNA2/NAM7 helicase family.</text>
</comment>
<keyword evidence="5" id="KW-0067">ATP-binding</keyword>
<dbReference type="GO" id="GO:0004386">
    <property type="term" value="F:helicase activity"/>
    <property type="evidence" value="ECO:0007669"/>
    <property type="project" value="UniProtKB-KW"/>
</dbReference>
<dbReference type="SUPFAM" id="SSF52540">
    <property type="entry name" value="P-loop containing nucleoside triphosphate hydrolases"/>
    <property type="match status" value="1"/>
</dbReference>
<dbReference type="InterPro" id="IPR047187">
    <property type="entry name" value="SF1_C_Upf1"/>
</dbReference>
<feature type="region of interest" description="Disordered" evidence="7">
    <location>
        <begin position="1029"/>
        <end position="1209"/>
    </location>
</feature>
<evidence type="ECO:0000256" key="4">
    <source>
        <dbReference type="ARBA" id="ARBA00022806"/>
    </source>
</evidence>
<dbReference type="CDD" id="cd18808">
    <property type="entry name" value="SF1_C_Upf1"/>
    <property type="match status" value="1"/>
</dbReference>
<comment type="caution">
    <text evidence="12">The sequence shown here is derived from an EMBL/GenBank/DDBJ whole genome shotgun (WGS) entry which is preliminary data.</text>
</comment>
<feature type="compositionally biased region" description="Acidic residues" evidence="7">
    <location>
        <begin position="2040"/>
        <end position="2052"/>
    </location>
</feature>
<name>A0A8X7NG26_9BASI</name>
<feature type="coiled-coil region" evidence="6">
    <location>
        <begin position="1596"/>
        <end position="1657"/>
    </location>
</feature>
<evidence type="ECO:0000259" key="9">
    <source>
        <dbReference type="Pfam" id="PF13086"/>
    </source>
</evidence>
<evidence type="ECO:0000256" key="1">
    <source>
        <dbReference type="ARBA" id="ARBA00007913"/>
    </source>
</evidence>